<name>A0ABU5E0M7_9PROT</name>
<keyword evidence="5 6" id="KW-0472">Membrane</keyword>
<feature type="domain" description="EamA" evidence="7">
    <location>
        <begin position="144"/>
        <end position="275"/>
    </location>
</feature>
<dbReference type="SUPFAM" id="SSF103481">
    <property type="entry name" value="Multidrug resistance efflux transporter EmrE"/>
    <property type="match status" value="2"/>
</dbReference>
<feature type="transmembrane region" description="Helical" evidence="6">
    <location>
        <begin position="140"/>
        <end position="162"/>
    </location>
</feature>
<dbReference type="PANTHER" id="PTHR32322:SF2">
    <property type="entry name" value="EAMA DOMAIN-CONTAINING PROTEIN"/>
    <property type="match status" value="1"/>
</dbReference>
<dbReference type="EMBL" id="JAXCLX010000002">
    <property type="protein sequence ID" value="MDY0873090.1"/>
    <property type="molecule type" value="Genomic_DNA"/>
</dbReference>
<dbReference type="InterPro" id="IPR037185">
    <property type="entry name" value="EmrE-like"/>
</dbReference>
<dbReference type="Gene3D" id="1.10.3730.20">
    <property type="match status" value="1"/>
</dbReference>
<comment type="subcellular location">
    <subcellularLocation>
        <location evidence="1">Membrane</location>
        <topology evidence="1">Multi-pass membrane protein</topology>
    </subcellularLocation>
</comment>
<evidence type="ECO:0000259" key="7">
    <source>
        <dbReference type="Pfam" id="PF00892"/>
    </source>
</evidence>
<feature type="transmembrane region" description="Helical" evidence="6">
    <location>
        <begin position="70"/>
        <end position="87"/>
    </location>
</feature>
<evidence type="ECO:0000256" key="5">
    <source>
        <dbReference type="ARBA" id="ARBA00023136"/>
    </source>
</evidence>
<dbReference type="PANTHER" id="PTHR32322">
    <property type="entry name" value="INNER MEMBRANE TRANSPORTER"/>
    <property type="match status" value="1"/>
</dbReference>
<evidence type="ECO:0000256" key="4">
    <source>
        <dbReference type="ARBA" id="ARBA00022989"/>
    </source>
</evidence>
<keyword evidence="3 6" id="KW-0812">Transmembrane</keyword>
<dbReference type="RefSeq" id="WP_320501555.1">
    <property type="nucleotide sequence ID" value="NZ_JAXCLX010000002.1"/>
</dbReference>
<organism evidence="8 9">
    <name type="scientific">Dongia rigui</name>
    <dbReference type="NCBI Taxonomy" id="940149"/>
    <lineage>
        <taxon>Bacteria</taxon>
        <taxon>Pseudomonadati</taxon>
        <taxon>Pseudomonadota</taxon>
        <taxon>Alphaproteobacteria</taxon>
        <taxon>Rhodospirillales</taxon>
        <taxon>Dongiaceae</taxon>
        <taxon>Dongia</taxon>
    </lineage>
</organism>
<keyword evidence="9" id="KW-1185">Reference proteome</keyword>
<dbReference type="Pfam" id="PF00892">
    <property type="entry name" value="EamA"/>
    <property type="match status" value="1"/>
</dbReference>
<evidence type="ECO:0000313" key="9">
    <source>
        <dbReference type="Proteomes" id="UP001271769"/>
    </source>
</evidence>
<accession>A0ABU5E0M7</accession>
<feature type="transmembrane region" description="Helical" evidence="6">
    <location>
        <begin position="202"/>
        <end position="221"/>
    </location>
</feature>
<dbReference type="InterPro" id="IPR000620">
    <property type="entry name" value="EamA_dom"/>
</dbReference>
<comment type="caution">
    <text evidence="8">The sequence shown here is derived from an EMBL/GenBank/DDBJ whole genome shotgun (WGS) entry which is preliminary data.</text>
</comment>
<keyword evidence="4 6" id="KW-1133">Transmembrane helix</keyword>
<feature type="transmembrane region" description="Helical" evidence="6">
    <location>
        <begin position="93"/>
        <end position="111"/>
    </location>
</feature>
<gene>
    <name evidence="8" type="ORF">SMD31_14200</name>
</gene>
<evidence type="ECO:0000256" key="2">
    <source>
        <dbReference type="ARBA" id="ARBA00007362"/>
    </source>
</evidence>
<feature type="transmembrane region" description="Helical" evidence="6">
    <location>
        <begin position="118"/>
        <end position="134"/>
    </location>
</feature>
<comment type="similarity">
    <text evidence="2">Belongs to the EamA transporter family.</text>
</comment>
<dbReference type="Proteomes" id="UP001271769">
    <property type="component" value="Unassembled WGS sequence"/>
</dbReference>
<reference evidence="8 9" key="1">
    <citation type="journal article" date="2013" name="Antonie Van Leeuwenhoek">
        <title>Dongia rigui sp. nov., isolated from freshwater of a large wetland in Korea.</title>
        <authorList>
            <person name="Baik K.S."/>
            <person name="Hwang Y.M."/>
            <person name="Choi J.S."/>
            <person name="Kwon J."/>
            <person name="Seong C.N."/>
        </authorList>
    </citation>
    <scope>NUCLEOTIDE SEQUENCE [LARGE SCALE GENOMIC DNA]</scope>
    <source>
        <strain evidence="8 9">04SU4-P</strain>
    </source>
</reference>
<proteinExistence type="inferred from homology"/>
<sequence>MKLASILLPIGALLVAMVSIQAGASFAKALFPAVGAEGTTALRLGFGALMLTLVLRPWRARISRANWRILALYGVVLGLMNLCYYMSLTRIPLGIAAAIEFTGPLAVAVCTSRRRIDLIWVALAACGLLLLLPLDTSSDALDPIGVLYALLAGAGWGTYVIIGKRAGNALGSATPALGMIIGALVVLPFGVAQAGIALLSPALLPTALLVAALSSAIPFALEMVALRRLPPQTYGTLTSMEPAIGALAGLVILHEALPVMQWLAIGLIISASIGTTLAIRPEPVVPLPD</sequence>
<evidence type="ECO:0000256" key="3">
    <source>
        <dbReference type="ARBA" id="ARBA00022692"/>
    </source>
</evidence>
<protein>
    <submittedName>
        <fullName evidence="8">EamA family transporter</fullName>
    </submittedName>
</protein>
<evidence type="ECO:0000256" key="6">
    <source>
        <dbReference type="SAM" id="Phobius"/>
    </source>
</evidence>
<feature type="transmembrane region" description="Helical" evidence="6">
    <location>
        <begin position="174"/>
        <end position="196"/>
    </location>
</feature>
<evidence type="ECO:0000256" key="1">
    <source>
        <dbReference type="ARBA" id="ARBA00004141"/>
    </source>
</evidence>
<dbReference type="InterPro" id="IPR050638">
    <property type="entry name" value="AA-Vitamin_Transporters"/>
</dbReference>
<evidence type="ECO:0000313" key="8">
    <source>
        <dbReference type="EMBL" id="MDY0873090.1"/>
    </source>
</evidence>
<feature type="transmembrane region" description="Helical" evidence="6">
    <location>
        <begin position="40"/>
        <end position="58"/>
    </location>
</feature>